<dbReference type="Pfam" id="PF13715">
    <property type="entry name" value="CarbopepD_reg_2"/>
    <property type="match status" value="1"/>
</dbReference>
<evidence type="ECO:0000256" key="5">
    <source>
        <dbReference type="ARBA" id="ARBA00023136"/>
    </source>
</evidence>
<dbReference type="SUPFAM" id="SSF49464">
    <property type="entry name" value="Carboxypeptidase regulatory domain-like"/>
    <property type="match status" value="1"/>
</dbReference>
<dbReference type="InterPro" id="IPR036942">
    <property type="entry name" value="Beta-barrel_TonB_sf"/>
</dbReference>
<keyword evidence="5 7" id="KW-0472">Membrane</keyword>
<comment type="similarity">
    <text evidence="7">Belongs to the TonB-dependent receptor family.</text>
</comment>
<feature type="chain" id="PRO_5012190163" description="TonB-dependent receptor plug domain-containing protein" evidence="8">
    <location>
        <begin position="21"/>
        <end position="1047"/>
    </location>
</feature>
<name>A0A1V9FNF1_9BACT</name>
<keyword evidence="3 7" id="KW-1134">Transmembrane beta strand</keyword>
<keyword evidence="11" id="KW-1185">Reference proteome</keyword>
<protein>
    <recommendedName>
        <fullName evidence="9">TonB-dependent receptor plug domain-containing protein</fullName>
    </recommendedName>
</protein>
<evidence type="ECO:0000259" key="9">
    <source>
        <dbReference type="Pfam" id="PF07715"/>
    </source>
</evidence>
<dbReference type="Pfam" id="PF07715">
    <property type="entry name" value="Plug"/>
    <property type="match status" value="1"/>
</dbReference>
<dbReference type="InterPro" id="IPR023996">
    <property type="entry name" value="TonB-dep_OMP_SusC/RagA"/>
</dbReference>
<organism evidence="10 11">
    <name type="scientific">Niastella vici</name>
    <dbReference type="NCBI Taxonomy" id="1703345"/>
    <lineage>
        <taxon>Bacteria</taxon>
        <taxon>Pseudomonadati</taxon>
        <taxon>Bacteroidota</taxon>
        <taxon>Chitinophagia</taxon>
        <taxon>Chitinophagales</taxon>
        <taxon>Chitinophagaceae</taxon>
        <taxon>Niastella</taxon>
    </lineage>
</organism>
<evidence type="ECO:0000313" key="11">
    <source>
        <dbReference type="Proteomes" id="UP000192796"/>
    </source>
</evidence>
<gene>
    <name evidence="10" type="ORF">A3860_35765</name>
</gene>
<keyword evidence="2 7" id="KW-0813">Transport</keyword>
<dbReference type="NCBIfam" id="TIGR04057">
    <property type="entry name" value="SusC_RagA_signa"/>
    <property type="match status" value="1"/>
</dbReference>
<keyword evidence="4 7" id="KW-0812">Transmembrane</keyword>
<evidence type="ECO:0000256" key="1">
    <source>
        <dbReference type="ARBA" id="ARBA00004571"/>
    </source>
</evidence>
<dbReference type="NCBIfam" id="TIGR04056">
    <property type="entry name" value="OMP_RagA_SusC"/>
    <property type="match status" value="1"/>
</dbReference>
<dbReference type="Gene3D" id="2.40.170.20">
    <property type="entry name" value="TonB-dependent receptor, beta-barrel domain"/>
    <property type="match status" value="1"/>
</dbReference>
<feature type="signal peptide" evidence="8">
    <location>
        <begin position="1"/>
        <end position="20"/>
    </location>
</feature>
<dbReference type="Gene3D" id="2.170.130.10">
    <property type="entry name" value="TonB-dependent receptor, plug domain"/>
    <property type="match status" value="1"/>
</dbReference>
<evidence type="ECO:0000256" key="4">
    <source>
        <dbReference type="ARBA" id="ARBA00022692"/>
    </source>
</evidence>
<dbReference type="RefSeq" id="WP_081153983.1">
    <property type="nucleotide sequence ID" value="NZ_LVYD01000072.1"/>
</dbReference>
<dbReference type="InterPro" id="IPR037066">
    <property type="entry name" value="Plug_dom_sf"/>
</dbReference>
<proteinExistence type="inferred from homology"/>
<feature type="domain" description="TonB-dependent receptor plug" evidence="9">
    <location>
        <begin position="114"/>
        <end position="240"/>
    </location>
</feature>
<comment type="subcellular location">
    <subcellularLocation>
        <location evidence="1 7">Cell outer membrane</location>
        <topology evidence="1 7">Multi-pass membrane protein</topology>
    </subcellularLocation>
</comment>
<dbReference type="OrthoDB" id="9768177at2"/>
<dbReference type="Gene3D" id="2.60.40.1120">
    <property type="entry name" value="Carboxypeptidase-like, regulatory domain"/>
    <property type="match status" value="1"/>
</dbReference>
<dbReference type="InterPro" id="IPR008969">
    <property type="entry name" value="CarboxyPept-like_regulatory"/>
</dbReference>
<dbReference type="AlphaFoldDB" id="A0A1V9FNF1"/>
<sequence length="1047" mass="115082">MMKKLFLSCVLLCLLFYAHAQQVIITGVVTDPGNAPIPNASVKIRGTDKGTTTNDKGFFSIPTSINAVLEISSVGYAAQTVKITSDKQLSLKLTESNSNLSETVIIGYQKVTRKKNTAAVSSISGRELANLPASSFDQLLQGRLSGVNVQNFSGAPGASPSVSVRGSSLLSSAYDENNVLNSPLYVVDGVPQPTETYVGPGTGTGLNYLGGVNPNDIESIDVLKDASAAAIYGSRAANGVILITTKKGRTGAPKVILSGYAGIVQRPKLRDVTLGVEERRAKLAILQQQLDYNQQRGLPALITDSLNPAFNGNTDWQDMFYQSGNVKNADLSLSGASEGGASYRFSTNYYDEKGIIKATGFKRYTMRLNLGARALGGKLDINPIINYSRTDKARGNGDGNSPISLGASNMPSSLFNLDPNKKAFLLGQYDDNLDKNISNQFNFTLNLSYAISNHLKITSLTSYLNKNSRRDYNRTNELQNGNGNYSYTFSDNEINILSSNYMSYVNTFGKHNLSVVAGQEFTYDQYQNTQASGFGGASDQIQVVQGFQQLKIGAYSDYQAYGLLSYYARMAYDFNGKYLLSGSIRTDGSSRFGENNKWGFFPSVSAAWILTEESWMKAVANTFSMIKLRASLGTSGAMPTENYLQYNLYNVNAGGFNGNGSAGTYNAITAITPNFYNGAAQKGLSWEKSKQWNIGTDIEVLNGKYSASLDFYNKENSFGLFSVILPVTSGYDVAKTNSIGVRNAGVELTLAANFLPKQSQLKWFSRLNIAYNKNKIMNLPNGGRDLVLSGDRFDKSHILSVGSPINAFYLYKTLGVYSTDKDVPINPYTGTHLRNPNGEYRGGDFQFADLDGDYLIDVFNDGLNPDKMPVGDPNPKITGGFTNNFSWKNFSLGVFCTFTFDRDVLNLFKADRFSNSTDGDPYNNFVRYSIPDLNKINIWRQSGDNAQYAKYDLGTYRYYYTSAQTFFLEKGDYFRIKSVTLGYELPQKFLSRFKIDRFKVFGVVDNLAIFQRSHDLPDAEAVNSYGEYSGAGYPIPKKITLGLEVQF</sequence>
<keyword evidence="6 7" id="KW-0998">Cell outer membrane</keyword>
<evidence type="ECO:0000256" key="7">
    <source>
        <dbReference type="PROSITE-ProRule" id="PRU01360"/>
    </source>
</evidence>
<comment type="caution">
    <text evidence="10">The sequence shown here is derived from an EMBL/GenBank/DDBJ whole genome shotgun (WGS) entry which is preliminary data.</text>
</comment>
<dbReference type="EMBL" id="LVYD01000072">
    <property type="protein sequence ID" value="OQP59872.1"/>
    <property type="molecule type" value="Genomic_DNA"/>
</dbReference>
<dbReference type="Proteomes" id="UP000192796">
    <property type="component" value="Unassembled WGS sequence"/>
</dbReference>
<dbReference type="InterPro" id="IPR023997">
    <property type="entry name" value="TonB-dep_OMP_SusC/RagA_CS"/>
</dbReference>
<keyword evidence="8" id="KW-0732">Signal</keyword>
<dbReference type="InterPro" id="IPR039426">
    <property type="entry name" value="TonB-dep_rcpt-like"/>
</dbReference>
<evidence type="ECO:0000313" key="10">
    <source>
        <dbReference type="EMBL" id="OQP59872.1"/>
    </source>
</evidence>
<dbReference type="SUPFAM" id="SSF56935">
    <property type="entry name" value="Porins"/>
    <property type="match status" value="1"/>
</dbReference>
<dbReference type="GO" id="GO:0009279">
    <property type="term" value="C:cell outer membrane"/>
    <property type="evidence" value="ECO:0007669"/>
    <property type="project" value="UniProtKB-SubCell"/>
</dbReference>
<evidence type="ECO:0000256" key="3">
    <source>
        <dbReference type="ARBA" id="ARBA00022452"/>
    </source>
</evidence>
<dbReference type="STRING" id="1703345.A3860_35765"/>
<evidence type="ECO:0000256" key="6">
    <source>
        <dbReference type="ARBA" id="ARBA00023237"/>
    </source>
</evidence>
<evidence type="ECO:0000256" key="8">
    <source>
        <dbReference type="SAM" id="SignalP"/>
    </source>
</evidence>
<evidence type="ECO:0000256" key="2">
    <source>
        <dbReference type="ARBA" id="ARBA00022448"/>
    </source>
</evidence>
<reference evidence="10 11" key="1">
    <citation type="submission" date="2016-03" db="EMBL/GenBank/DDBJ databases">
        <title>Niastella vici sp. nov., isolated from farmland soil.</title>
        <authorList>
            <person name="Chen L."/>
            <person name="Wang D."/>
            <person name="Yang S."/>
            <person name="Wang G."/>
        </authorList>
    </citation>
    <scope>NUCLEOTIDE SEQUENCE [LARGE SCALE GENOMIC DNA]</scope>
    <source>
        <strain evidence="10 11">DJ57</strain>
    </source>
</reference>
<dbReference type="InterPro" id="IPR012910">
    <property type="entry name" value="Plug_dom"/>
</dbReference>
<dbReference type="PROSITE" id="PS52016">
    <property type="entry name" value="TONB_DEPENDENT_REC_3"/>
    <property type="match status" value="1"/>
</dbReference>
<accession>A0A1V9FNF1</accession>